<feature type="repeat" description="ANK" evidence="3">
    <location>
        <begin position="88"/>
        <end position="120"/>
    </location>
</feature>
<dbReference type="Pfam" id="PF12796">
    <property type="entry name" value="Ank_2"/>
    <property type="match status" value="2"/>
</dbReference>
<dbReference type="PROSITE" id="PS50088">
    <property type="entry name" value="ANK_REPEAT"/>
    <property type="match status" value="2"/>
</dbReference>
<dbReference type="VEuPathDB" id="FungiDB:SI65_03078"/>
<dbReference type="OrthoDB" id="341259at2759"/>
<dbReference type="PANTHER" id="PTHR24198:SF165">
    <property type="entry name" value="ANKYRIN REPEAT-CONTAINING PROTEIN-RELATED"/>
    <property type="match status" value="1"/>
</dbReference>
<keyword evidence="5" id="KW-1185">Reference proteome</keyword>
<protein>
    <submittedName>
        <fullName evidence="4">Uncharacterized protein</fullName>
    </submittedName>
</protein>
<dbReference type="SMART" id="SM00248">
    <property type="entry name" value="ANK"/>
    <property type="match status" value="5"/>
</dbReference>
<evidence type="ECO:0000256" key="2">
    <source>
        <dbReference type="ARBA" id="ARBA00023043"/>
    </source>
</evidence>
<dbReference type="Proteomes" id="UP000094569">
    <property type="component" value="Unassembled WGS sequence"/>
</dbReference>
<dbReference type="Gene3D" id="1.25.40.20">
    <property type="entry name" value="Ankyrin repeat-containing domain"/>
    <property type="match status" value="2"/>
</dbReference>
<dbReference type="InterPro" id="IPR002110">
    <property type="entry name" value="Ankyrin_rpt"/>
</dbReference>
<keyword evidence="1" id="KW-0677">Repeat</keyword>
<name>A0A1E3BMN1_ASPCR</name>
<reference evidence="4 5" key="1">
    <citation type="journal article" date="2016" name="BMC Genomics">
        <title>Comparative genomic and transcriptomic analyses of the Fuzhuan brick tea-fermentation fungus Aspergillus cristatus.</title>
        <authorList>
            <person name="Ge Y."/>
            <person name="Wang Y."/>
            <person name="Liu Y."/>
            <person name="Tan Y."/>
            <person name="Ren X."/>
            <person name="Zhang X."/>
            <person name="Hyde K.D."/>
            <person name="Liu Y."/>
            <person name="Liu Z."/>
        </authorList>
    </citation>
    <scope>NUCLEOTIDE SEQUENCE [LARGE SCALE GENOMIC DNA]</scope>
    <source>
        <strain evidence="4 5">GZAAS20.1005</strain>
    </source>
</reference>
<gene>
    <name evidence="4" type="ORF">SI65_03078</name>
</gene>
<dbReference type="EMBL" id="JXNT01000002">
    <property type="protein sequence ID" value="ODM22232.1"/>
    <property type="molecule type" value="Genomic_DNA"/>
</dbReference>
<dbReference type="InterPro" id="IPR036770">
    <property type="entry name" value="Ankyrin_rpt-contain_sf"/>
</dbReference>
<comment type="caution">
    <text evidence="4">The sequence shown here is derived from an EMBL/GenBank/DDBJ whole genome shotgun (WGS) entry which is preliminary data.</text>
</comment>
<feature type="repeat" description="ANK" evidence="3">
    <location>
        <begin position="184"/>
        <end position="216"/>
    </location>
</feature>
<dbReference type="STRING" id="573508.A0A1E3BMN1"/>
<organism evidence="4 5">
    <name type="scientific">Aspergillus cristatus</name>
    <name type="common">Chinese Fuzhuan brick tea-fermentation fungus</name>
    <name type="synonym">Eurotium cristatum</name>
    <dbReference type="NCBI Taxonomy" id="573508"/>
    <lineage>
        <taxon>Eukaryota</taxon>
        <taxon>Fungi</taxon>
        <taxon>Dikarya</taxon>
        <taxon>Ascomycota</taxon>
        <taxon>Pezizomycotina</taxon>
        <taxon>Eurotiomycetes</taxon>
        <taxon>Eurotiomycetidae</taxon>
        <taxon>Eurotiales</taxon>
        <taxon>Aspergillaceae</taxon>
        <taxon>Aspergillus</taxon>
        <taxon>Aspergillus subgen. Aspergillus</taxon>
    </lineage>
</organism>
<accession>A0A1E3BMN1</accession>
<keyword evidence="2 3" id="KW-0040">ANK repeat</keyword>
<dbReference type="SUPFAM" id="SSF48403">
    <property type="entry name" value="Ankyrin repeat"/>
    <property type="match status" value="1"/>
</dbReference>
<dbReference type="PANTHER" id="PTHR24198">
    <property type="entry name" value="ANKYRIN REPEAT AND PROTEIN KINASE DOMAIN-CONTAINING PROTEIN"/>
    <property type="match status" value="1"/>
</dbReference>
<evidence type="ECO:0000256" key="3">
    <source>
        <dbReference type="PROSITE-ProRule" id="PRU00023"/>
    </source>
</evidence>
<dbReference type="AlphaFoldDB" id="A0A1E3BMN1"/>
<evidence type="ECO:0000313" key="5">
    <source>
        <dbReference type="Proteomes" id="UP000094569"/>
    </source>
</evidence>
<dbReference type="PROSITE" id="PS50297">
    <property type="entry name" value="ANK_REP_REGION"/>
    <property type="match status" value="1"/>
</dbReference>
<sequence>MVRTLLEREGLPQDRKLADAQSGLHGAAWRGYTTILDILLGIDGVDVYGKDEEGYTALFLAARWGREATVELLVDKYGANPEVGNGDMEWTSLHGAVIFKEPATARMLLARGANPNCRDSRGRTPLSWATVDIDIQDIEGRAPLVWALMSALYLVHAPEMVDKYEAGVQLLLEKGARVDSRDEPGRTPIFYAAMMKRAALVQMLLEKGAEPDCKDTDSRTPLSYAVEPFNVTWLAEY</sequence>
<evidence type="ECO:0000313" key="4">
    <source>
        <dbReference type="EMBL" id="ODM22232.1"/>
    </source>
</evidence>
<evidence type="ECO:0000256" key="1">
    <source>
        <dbReference type="ARBA" id="ARBA00022737"/>
    </source>
</evidence>
<proteinExistence type="predicted"/>